<dbReference type="GO" id="GO:0044780">
    <property type="term" value="P:bacterial-type flagellum assembly"/>
    <property type="evidence" value="ECO:0007669"/>
    <property type="project" value="UniProtKB-UniRule"/>
</dbReference>
<dbReference type="InterPro" id="IPR003775">
    <property type="entry name" value="Flagellar_assembly_factor_FliW"/>
</dbReference>
<accession>A0A3M8B762</accession>
<dbReference type="RefSeq" id="WP_122952574.1">
    <property type="nucleotide sequence ID" value="NZ_BJOD01000021.1"/>
</dbReference>
<evidence type="ECO:0000256" key="4">
    <source>
        <dbReference type="HAMAP-Rule" id="MF_01185"/>
    </source>
</evidence>
<evidence type="ECO:0000313" key="6">
    <source>
        <dbReference type="EMBL" id="RNB59281.1"/>
    </source>
</evidence>
<dbReference type="EMBL" id="RHHN01000013">
    <property type="protein sequence ID" value="RNB59281.1"/>
    <property type="molecule type" value="Genomic_DNA"/>
</dbReference>
<dbReference type="HAMAP" id="MF_01185">
    <property type="entry name" value="FliW"/>
    <property type="match status" value="1"/>
</dbReference>
<reference evidence="6 7" key="1">
    <citation type="submission" date="2018-10" db="EMBL/GenBank/DDBJ databases">
        <title>Phylogenomics of Brevibacillus.</title>
        <authorList>
            <person name="Dunlap C."/>
        </authorList>
    </citation>
    <scope>NUCLEOTIDE SEQUENCE [LARGE SCALE GENOMIC DNA]</scope>
    <source>
        <strain evidence="6 7">NRRL NRS 1219</strain>
    </source>
</reference>
<keyword evidence="8" id="KW-1185">Reference proteome</keyword>
<evidence type="ECO:0000256" key="2">
    <source>
        <dbReference type="ARBA" id="ARBA00022795"/>
    </source>
</evidence>
<comment type="subcellular location">
    <subcellularLocation>
        <location evidence="4">Cytoplasm</location>
    </subcellularLocation>
</comment>
<keyword evidence="4" id="KW-0143">Chaperone</keyword>
<keyword evidence="1 4" id="KW-0963">Cytoplasm</keyword>
<dbReference type="AlphaFoldDB" id="A0A3M8B762"/>
<proteinExistence type="inferred from homology"/>
<evidence type="ECO:0000313" key="8">
    <source>
        <dbReference type="Proteomes" id="UP000317180"/>
    </source>
</evidence>
<evidence type="ECO:0000313" key="5">
    <source>
        <dbReference type="EMBL" id="GED26242.1"/>
    </source>
</evidence>
<keyword evidence="2 4" id="KW-1005">Bacterial flagellum biogenesis</keyword>
<comment type="similarity">
    <text evidence="4">Belongs to the FliW family.</text>
</comment>
<protein>
    <recommendedName>
        <fullName evidence="4">Flagellar assembly factor FliW</fullName>
    </recommendedName>
</protein>
<comment type="caution">
    <text evidence="6">The sequence shown here is derived from an EMBL/GenBank/DDBJ whole genome shotgun (WGS) entry which is preliminary data.</text>
</comment>
<dbReference type="EMBL" id="BJOD01000021">
    <property type="protein sequence ID" value="GED26242.1"/>
    <property type="molecule type" value="Genomic_DNA"/>
</dbReference>
<name>A0A3M8B762_9BACL</name>
<reference evidence="5 8" key="2">
    <citation type="submission" date="2019-06" db="EMBL/GenBank/DDBJ databases">
        <title>Whole genome shotgun sequence of Brevibacillus agri NBRC 15538.</title>
        <authorList>
            <person name="Hosoyama A."/>
            <person name="Uohara A."/>
            <person name="Ohji S."/>
            <person name="Ichikawa N."/>
        </authorList>
    </citation>
    <scope>NUCLEOTIDE SEQUENCE [LARGE SCALE GENOMIC DNA]</scope>
    <source>
        <strain evidence="5 8">NBRC 15538</strain>
    </source>
</reference>
<dbReference type="Proteomes" id="UP000276178">
    <property type="component" value="Unassembled WGS sequence"/>
</dbReference>
<dbReference type="Gene3D" id="2.30.290.10">
    <property type="entry name" value="BH3618-like"/>
    <property type="match status" value="1"/>
</dbReference>
<sequence length="139" mass="15767">MTQSQAIQSMELSFPDGVPGFPQLSRFQMTQEEAGQPFFSLKSLEDEQVGFWMIDPFPFFPQYEFTLAEAVKKQLQIEEGTPLSVRTVITVRNEGDVTVNLKAPIIINEEKALAKQVILNDENYGIRQPLFQRPKAASE</sequence>
<evidence type="ECO:0000256" key="3">
    <source>
        <dbReference type="ARBA" id="ARBA00022845"/>
    </source>
</evidence>
<keyword evidence="6" id="KW-0966">Cell projection</keyword>
<dbReference type="Proteomes" id="UP000317180">
    <property type="component" value="Unassembled WGS sequence"/>
</dbReference>
<dbReference type="GO" id="GO:0005737">
    <property type="term" value="C:cytoplasm"/>
    <property type="evidence" value="ECO:0007669"/>
    <property type="project" value="UniProtKB-SubCell"/>
</dbReference>
<keyword evidence="6" id="KW-0282">Flagellum</keyword>
<dbReference type="OrthoDB" id="9801235at2"/>
<dbReference type="PANTHER" id="PTHR39190">
    <property type="entry name" value="FLAGELLAR ASSEMBLY FACTOR FLIW"/>
    <property type="match status" value="1"/>
</dbReference>
<dbReference type="Pfam" id="PF02623">
    <property type="entry name" value="FliW"/>
    <property type="match status" value="1"/>
</dbReference>
<comment type="subunit">
    <text evidence="4">Interacts with translational regulator CsrA and flagellin(s).</text>
</comment>
<dbReference type="SUPFAM" id="SSF141457">
    <property type="entry name" value="BH3618-like"/>
    <property type="match status" value="1"/>
</dbReference>
<dbReference type="GeneID" id="82809740"/>
<gene>
    <name evidence="4 5" type="primary">fliW</name>
    <name evidence="5" type="ORF">BAG01nite_23440</name>
    <name evidence="6" type="ORF">EB820_04370</name>
</gene>
<keyword evidence="6" id="KW-0969">Cilium</keyword>
<keyword evidence="3 4" id="KW-0810">Translation regulation</keyword>
<evidence type="ECO:0000313" key="7">
    <source>
        <dbReference type="Proteomes" id="UP000276178"/>
    </source>
</evidence>
<dbReference type="GO" id="GO:0006417">
    <property type="term" value="P:regulation of translation"/>
    <property type="evidence" value="ECO:0007669"/>
    <property type="project" value="UniProtKB-KW"/>
</dbReference>
<dbReference type="PANTHER" id="PTHR39190:SF1">
    <property type="entry name" value="FLAGELLAR ASSEMBLY FACTOR FLIW"/>
    <property type="match status" value="1"/>
</dbReference>
<evidence type="ECO:0000256" key="1">
    <source>
        <dbReference type="ARBA" id="ARBA00022490"/>
    </source>
</evidence>
<organism evidence="6 7">
    <name type="scientific">Brevibacillus agri</name>
    <dbReference type="NCBI Taxonomy" id="51101"/>
    <lineage>
        <taxon>Bacteria</taxon>
        <taxon>Bacillati</taxon>
        <taxon>Bacillota</taxon>
        <taxon>Bacilli</taxon>
        <taxon>Bacillales</taxon>
        <taxon>Paenibacillaceae</taxon>
        <taxon>Brevibacillus</taxon>
    </lineage>
</organism>
<dbReference type="InterPro" id="IPR024046">
    <property type="entry name" value="Flagellar_assmbl_FliW_dom_sf"/>
</dbReference>
<comment type="function">
    <text evidence="4">Acts as an anti-CsrA protein, binds CsrA and prevents it from repressing translation of its target genes, one of which is flagellin. Binds to flagellin and participates in the assembly of the flagellum.</text>
</comment>